<feature type="non-terminal residue" evidence="1">
    <location>
        <position position="1"/>
    </location>
</feature>
<comment type="caution">
    <text evidence="1">The sequence shown here is derived from an EMBL/GenBank/DDBJ whole genome shotgun (WGS) entry which is preliminary data.</text>
</comment>
<protein>
    <submittedName>
        <fullName evidence="1">Uncharacterized protein</fullName>
    </submittedName>
</protein>
<dbReference type="Proteomes" id="UP000676336">
    <property type="component" value="Unassembled WGS sequence"/>
</dbReference>
<dbReference type="AlphaFoldDB" id="A0A8S2ZYZ7"/>
<gene>
    <name evidence="1" type="ORF">SMN809_LOCUS42026</name>
</gene>
<organism evidence="1 2">
    <name type="scientific">Rotaria magnacalcarata</name>
    <dbReference type="NCBI Taxonomy" id="392030"/>
    <lineage>
        <taxon>Eukaryota</taxon>
        <taxon>Metazoa</taxon>
        <taxon>Spiralia</taxon>
        <taxon>Gnathifera</taxon>
        <taxon>Rotifera</taxon>
        <taxon>Eurotatoria</taxon>
        <taxon>Bdelloidea</taxon>
        <taxon>Philodinida</taxon>
        <taxon>Philodinidae</taxon>
        <taxon>Rotaria</taxon>
    </lineage>
</organism>
<accession>A0A8S2ZYZ7</accession>
<evidence type="ECO:0000313" key="1">
    <source>
        <dbReference type="EMBL" id="CAF4674315.1"/>
    </source>
</evidence>
<name>A0A8S2ZYZ7_9BILA</name>
<dbReference type="EMBL" id="CAJOBI010120162">
    <property type="protein sequence ID" value="CAF4674315.1"/>
    <property type="molecule type" value="Genomic_DNA"/>
</dbReference>
<evidence type="ECO:0000313" key="2">
    <source>
        <dbReference type="Proteomes" id="UP000676336"/>
    </source>
</evidence>
<proteinExistence type="predicted"/>
<sequence length="22" mass="2314">MGGKFMPQVNPRASCGLVGLHN</sequence>
<reference evidence="1" key="1">
    <citation type="submission" date="2021-02" db="EMBL/GenBank/DDBJ databases">
        <authorList>
            <person name="Nowell W R."/>
        </authorList>
    </citation>
    <scope>NUCLEOTIDE SEQUENCE</scope>
</reference>